<keyword evidence="3 4" id="KW-0456">Lyase</keyword>
<comment type="caution">
    <text evidence="5">The sequence shown here is derived from an EMBL/GenBank/DDBJ whole genome shotgun (WGS) entry which is preliminary data.</text>
</comment>
<evidence type="ECO:0000313" key="5">
    <source>
        <dbReference type="EMBL" id="RUO59896.1"/>
    </source>
</evidence>
<dbReference type="HAMAP" id="MF_01632">
    <property type="entry name" value="UbiC"/>
    <property type="match status" value="1"/>
</dbReference>
<feature type="binding site" evidence="4">
    <location>
        <position position="86"/>
    </location>
    <ligand>
        <name>substrate</name>
    </ligand>
</feature>
<dbReference type="InterPro" id="IPR028978">
    <property type="entry name" value="Chorismate_lyase_/UTRA_dom_sf"/>
</dbReference>
<evidence type="ECO:0000313" key="6">
    <source>
        <dbReference type="Proteomes" id="UP000288127"/>
    </source>
</evidence>
<dbReference type="AlphaFoldDB" id="A0A432YG05"/>
<reference evidence="6" key="1">
    <citation type="journal article" date="2018" name="Front. Microbiol.">
        <title>Genome-Based Analysis Reveals the Taxonomy and Diversity of the Family Idiomarinaceae.</title>
        <authorList>
            <person name="Liu Y."/>
            <person name="Lai Q."/>
            <person name="Shao Z."/>
        </authorList>
    </citation>
    <scope>NUCLEOTIDE SEQUENCE [LARGE SCALE GENOMIC DNA]</scope>
    <source>
        <strain evidence="6">PIM1</strain>
    </source>
</reference>
<feature type="binding site" evidence="4">
    <location>
        <position position="182"/>
    </location>
    <ligand>
        <name>substrate</name>
    </ligand>
</feature>
<comment type="similarity">
    <text evidence="4">Belongs to the UbiC family.</text>
</comment>
<evidence type="ECO:0000256" key="3">
    <source>
        <dbReference type="ARBA" id="ARBA00023239"/>
    </source>
</evidence>
<dbReference type="GO" id="GO:0006744">
    <property type="term" value="P:ubiquinone biosynthetic process"/>
    <property type="evidence" value="ECO:0007669"/>
    <property type="project" value="UniProtKB-UniRule"/>
</dbReference>
<dbReference type="GO" id="GO:0008813">
    <property type="term" value="F:chorismate lyase activity"/>
    <property type="evidence" value="ECO:0007669"/>
    <property type="project" value="UniProtKB-UniRule"/>
</dbReference>
<keyword evidence="4 5" id="KW-0670">Pyruvate</keyword>
<dbReference type="EC" id="4.1.3.40" evidence="4"/>
<protein>
    <recommendedName>
        <fullName evidence="4">Probable chorismate pyruvate-lyase</fullName>
        <shortName evidence="4">CL</shortName>
        <shortName evidence="4">CPL</shortName>
        <ecNumber evidence="4">4.1.3.40</ecNumber>
    </recommendedName>
</protein>
<dbReference type="SUPFAM" id="SSF64288">
    <property type="entry name" value="Chorismate lyase-like"/>
    <property type="match status" value="1"/>
</dbReference>
<comment type="caution">
    <text evidence="4">Lacks conserved residue(s) required for the propagation of feature annotation.</text>
</comment>
<comment type="pathway">
    <text evidence="4">Cofactor biosynthesis; ubiquinone biosynthesis.</text>
</comment>
<name>A0A432YG05_9GAMM</name>
<comment type="catalytic activity">
    <reaction evidence="4">
        <text>chorismate = 4-hydroxybenzoate + pyruvate</text>
        <dbReference type="Rhea" id="RHEA:16505"/>
        <dbReference type="ChEBI" id="CHEBI:15361"/>
        <dbReference type="ChEBI" id="CHEBI:17879"/>
        <dbReference type="ChEBI" id="CHEBI:29748"/>
        <dbReference type="EC" id="4.1.3.40"/>
    </reaction>
</comment>
<organism evidence="5 6">
    <name type="scientific">Pseudidiomarina marina</name>
    <dbReference type="NCBI Taxonomy" id="502366"/>
    <lineage>
        <taxon>Bacteria</taxon>
        <taxon>Pseudomonadati</taxon>
        <taxon>Pseudomonadota</taxon>
        <taxon>Gammaproteobacteria</taxon>
        <taxon>Alteromonadales</taxon>
        <taxon>Idiomarinaceae</taxon>
        <taxon>Pseudidiomarina</taxon>
    </lineage>
</organism>
<dbReference type="PANTHER" id="PTHR38683:SF1">
    <property type="entry name" value="CHORISMATE PYRUVATE-LYASE"/>
    <property type="match status" value="1"/>
</dbReference>
<dbReference type="Proteomes" id="UP000288127">
    <property type="component" value="Unassembled WGS sequence"/>
</dbReference>
<dbReference type="GO" id="GO:0005829">
    <property type="term" value="C:cytosol"/>
    <property type="evidence" value="ECO:0007669"/>
    <property type="project" value="TreeGrafter"/>
</dbReference>
<dbReference type="PANTHER" id="PTHR38683">
    <property type="entry name" value="CHORISMATE PYRUVATE-LYASE"/>
    <property type="match status" value="1"/>
</dbReference>
<accession>A0A432YG05</accession>
<keyword evidence="2 4" id="KW-0831">Ubiquinone biosynthesis</keyword>
<evidence type="ECO:0000256" key="2">
    <source>
        <dbReference type="ARBA" id="ARBA00022688"/>
    </source>
</evidence>
<dbReference type="RefSeq" id="WP_126759648.1">
    <property type="nucleotide sequence ID" value="NZ_CP085233.1"/>
</dbReference>
<dbReference type="EMBL" id="PIPZ01000002">
    <property type="protein sequence ID" value="RUO59896.1"/>
    <property type="molecule type" value="Genomic_DNA"/>
</dbReference>
<proteinExistence type="inferred from homology"/>
<dbReference type="UniPathway" id="UPA00232"/>
<feature type="binding site" evidence="4">
    <location>
        <position position="124"/>
    </location>
    <ligand>
        <name>substrate</name>
    </ligand>
</feature>
<comment type="subcellular location">
    <subcellularLocation>
        <location evidence="4">Cytoplasm</location>
    </subcellularLocation>
</comment>
<keyword evidence="1 4" id="KW-0963">Cytoplasm</keyword>
<dbReference type="InterPro" id="IPR007440">
    <property type="entry name" value="Chorismate--pyruvate_lyase"/>
</dbReference>
<evidence type="ECO:0000256" key="1">
    <source>
        <dbReference type="ARBA" id="ARBA00022490"/>
    </source>
</evidence>
<evidence type="ECO:0000256" key="4">
    <source>
        <dbReference type="HAMAP-Rule" id="MF_01632"/>
    </source>
</evidence>
<comment type="function">
    <text evidence="4">Removes the pyruvyl group from chorismate, with concomitant aromatization of the ring, to provide 4-hydroxybenzoate (4HB) for the ubiquinone pathway.</text>
</comment>
<dbReference type="GO" id="GO:0042866">
    <property type="term" value="P:pyruvate biosynthetic process"/>
    <property type="evidence" value="ECO:0007669"/>
    <property type="project" value="UniProtKB-UniRule"/>
</dbReference>
<sequence length="202" mass="22258">MKSAVLAQLEFPIIRAHQQADWALANETVLPDSSLIQAWLLDPDSLTAKLKRHCDSFEVKVLGQQSGSIRPDEAKWLGDDEHATIREVLLCCDGQPWVFARSVFPQSALDEQALQLGQLGNKPLGAHLFAQSDLERGAIEVAHFSPQSPIGQLNQQLGYPAQHLWGRRSCFKAAGQKVLVAEVFIGDSVPAKLMQLLQDEEA</sequence>
<gene>
    <name evidence="4" type="primary">ubiC</name>
    <name evidence="5" type="ORF">CWI76_07135</name>
</gene>
<dbReference type="Gene3D" id="3.40.1410.10">
    <property type="entry name" value="Chorismate lyase-like"/>
    <property type="match status" value="1"/>
</dbReference>
<dbReference type="Pfam" id="PF04345">
    <property type="entry name" value="Chor_lyase"/>
    <property type="match status" value="1"/>
</dbReference>
<keyword evidence="6" id="KW-1185">Reference proteome</keyword>
<dbReference type="OrthoDB" id="9789493at2"/>